<dbReference type="Proteomes" id="UP000199317">
    <property type="component" value="Unassembled WGS sequence"/>
</dbReference>
<evidence type="ECO:0008006" key="4">
    <source>
        <dbReference type="Google" id="ProtNLM"/>
    </source>
</evidence>
<feature type="chain" id="PRO_5011603920" description="Outer membrane protein beta-barrel domain-containing protein" evidence="1">
    <location>
        <begin position="34"/>
        <end position="238"/>
    </location>
</feature>
<name>A0A1H0SVQ6_9BURK</name>
<keyword evidence="3" id="KW-1185">Reference proteome</keyword>
<protein>
    <recommendedName>
        <fullName evidence="4">Outer membrane protein beta-barrel domain-containing protein</fullName>
    </recommendedName>
</protein>
<accession>A0A1H0SVQ6</accession>
<evidence type="ECO:0000313" key="3">
    <source>
        <dbReference type="Proteomes" id="UP000199317"/>
    </source>
</evidence>
<dbReference type="OrthoDB" id="6006588at2"/>
<evidence type="ECO:0000313" key="2">
    <source>
        <dbReference type="EMBL" id="SDP45735.1"/>
    </source>
</evidence>
<feature type="signal peptide" evidence="1">
    <location>
        <begin position="1"/>
        <end position="33"/>
    </location>
</feature>
<dbReference type="PROSITE" id="PS51257">
    <property type="entry name" value="PROKAR_LIPOPROTEIN"/>
    <property type="match status" value="1"/>
</dbReference>
<dbReference type="RefSeq" id="WP_092834809.1">
    <property type="nucleotide sequence ID" value="NZ_CP028290.1"/>
</dbReference>
<organism evidence="2 3">
    <name type="scientific">Paracidovorax cattleyae</name>
    <dbReference type="NCBI Taxonomy" id="80868"/>
    <lineage>
        <taxon>Bacteria</taxon>
        <taxon>Pseudomonadati</taxon>
        <taxon>Pseudomonadota</taxon>
        <taxon>Betaproteobacteria</taxon>
        <taxon>Burkholderiales</taxon>
        <taxon>Comamonadaceae</taxon>
        <taxon>Paracidovorax</taxon>
    </lineage>
</organism>
<proteinExistence type="predicted"/>
<sequence>MLCPARTRQPPHPACSFCLLLACALPSAGIAQTRDVTGELAVSSDLVERGIFVGRPRPIVQGLLSFYDARGWSATTALGMQTYGSRSTRAIVRGAYDGVIDNDWQYQASLQYYAYPGDAFFRLFDRAEGTLSASFRDVFTVGLSAFHYVHTRDEISPMRWALDAGARWPLTPQISLVGSLGVSAVRPRGQYLYGGVGAAWTTGPWRAELNYLASDRWAQRHIMGASAGHWTVTVIRSF</sequence>
<dbReference type="EMBL" id="FNJL01000013">
    <property type="protein sequence ID" value="SDP45735.1"/>
    <property type="molecule type" value="Genomic_DNA"/>
</dbReference>
<keyword evidence="1" id="KW-0732">Signal</keyword>
<reference evidence="3" key="1">
    <citation type="submission" date="2016-10" db="EMBL/GenBank/DDBJ databases">
        <authorList>
            <person name="Varghese N."/>
            <person name="Submissions S."/>
        </authorList>
    </citation>
    <scope>NUCLEOTIDE SEQUENCE [LARGE SCALE GENOMIC DNA]</scope>
    <source>
        <strain evidence="3">DSM 17101</strain>
    </source>
</reference>
<dbReference type="AlphaFoldDB" id="A0A1H0SVQ6"/>
<gene>
    <name evidence="2" type="ORF">SAMN04489708_11391</name>
</gene>
<evidence type="ECO:0000256" key="1">
    <source>
        <dbReference type="SAM" id="SignalP"/>
    </source>
</evidence>